<organism evidence="1 2">
    <name type="scientific">Hymenobacter psychrophilus</name>
    <dbReference type="NCBI Taxonomy" id="651662"/>
    <lineage>
        <taxon>Bacteria</taxon>
        <taxon>Pseudomonadati</taxon>
        <taxon>Bacteroidota</taxon>
        <taxon>Cytophagia</taxon>
        <taxon>Cytophagales</taxon>
        <taxon>Hymenobacteraceae</taxon>
        <taxon>Hymenobacter</taxon>
    </lineage>
</organism>
<name>A0A1H3CWX1_9BACT</name>
<keyword evidence="2" id="KW-1185">Reference proteome</keyword>
<evidence type="ECO:0000313" key="2">
    <source>
        <dbReference type="Proteomes" id="UP000199249"/>
    </source>
</evidence>
<accession>A0A1H3CWX1</accession>
<sequence>MPIKKLLLGLALLLVLFWLAVRWLPRPPVVVIRRPAAVLVVRKPARTTVPKHVSLVKRPRHQ</sequence>
<evidence type="ECO:0000313" key="1">
    <source>
        <dbReference type="EMBL" id="SDX58044.1"/>
    </source>
</evidence>
<dbReference type="EMBL" id="FNOV01000002">
    <property type="protein sequence ID" value="SDX58044.1"/>
    <property type="molecule type" value="Genomic_DNA"/>
</dbReference>
<gene>
    <name evidence="1" type="ORF">SAMN04488069_102126</name>
</gene>
<dbReference type="AlphaFoldDB" id="A0A1H3CWX1"/>
<dbReference type="RefSeq" id="WP_092737825.1">
    <property type="nucleotide sequence ID" value="NZ_FNOV01000002.1"/>
</dbReference>
<dbReference type="STRING" id="651662.SAMN04488069_102126"/>
<dbReference type="Proteomes" id="UP000199249">
    <property type="component" value="Unassembled WGS sequence"/>
</dbReference>
<reference evidence="2" key="1">
    <citation type="submission" date="2016-10" db="EMBL/GenBank/DDBJ databases">
        <authorList>
            <person name="Varghese N."/>
            <person name="Submissions S."/>
        </authorList>
    </citation>
    <scope>NUCLEOTIDE SEQUENCE [LARGE SCALE GENOMIC DNA]</scope>
    <source>
        <strain evidence="2">CGMCC 1.8975</strain>
    </source>
</reference>
<protein>
    <submittedName>
        <fullName evidence="1">Uncharacterized protein</fullName>
    </submittedName>
</protein>
<proteinExistence type="predicted"/>